<evidence type="ECO:0000313" key="2">
    <source>
        <dbReference type="EMBL" id="KXH78726.1"/>
    </source>
</evidence>
<sequence length="205" mass="24046">MMISTLQENEIVQYLVSKKLDQKLLAEIKDHFMLQIMDLMEEDNISFQDALLQTKMNWKYELEMVKADILSAVMISRIEKNILQDRFRKMMGYAVMASILVSVLLYIRQDLFMDTQMAVLGIICILSGYNFIFRKMNLFHYTQISFHPLMLKNLLAGAILIAVSSIFFENFREAFSVIIKPFFLYSAAIQIQLLYWKARKVNVLL</sequence>
<feature type="transmembrane region" description="Helical" evidence="1">
    <location>
        <begin position="154"/>
        <end position="171"/>
    </location>
</feature>
<evidence type="ECO:0000313" key="3">
    <source>
        <dbReference type="Proteomes" id="UP000070513"/>
    </source>
</evidence>
<dbReference type="AlphaFoldDB" id="A0A135W1B2"/>
<feature type="transmembrane region" description="Helical" evidence="1">
    <location>
        <begin position="115"/>
        <end position="133"/>
    </location>
</feature>
<gene>
    <name evidence="2" type="ORF">AU378_21580</name>
</gene>
<reference evidence="3" key="1">
    <citation type="submission" date="2015-12" db="EMBL/GenBank/DDBJ databases">
        <title>Genome sequence of a biocontrol rhizobacterium Chryseobacterium kwangjuense strain KJ1R5 isolated from pepper (Capsicum annuum L.).</title>
        <authorList>
            <person name="Jeong J.-J."/>
            <person name="Park H."/>
            <person name="Mannaa M."/>
            <person name="Sang M.K."/>
            <person name="Choi I.-G."/>
            <person name="Kim K.D."/>
        </authorList>
    </citation>
    <scope>NUCLEOTIDE SEQUENCE [LARGE SCALE GENOMIC DNA]</scope>
    <source>
        <strain evidence="3">KJ1R5</strain>
    </source>
</reference>
<evidence type="ECO:0000256" key="1">
    <source>
        <dbReference type="SAM" id="Phobius"/>
    </source>
</evidence>
<reference evidence="2 3" key="2">
    <citation type="journal article" date="2016" name="Genome Announc.">
        <title>Draft Genome Sequence of a Biocontrol Rhizobacterium, Chryseobacterium kwangjuense Strain KJ1R5, Isolated from Pepper (Capsicum annuum).</title>
        <authorList>
            <person name="Jeong J.J."/>
            <person name="Park H."/>
            <person name="Park B.H."/>
            <person name="Mannaa M."/>
            <person name="Sang M.K."/>
            <person name="Choi I.G."/>
            <person name="Kim K.D."/>
        </authorList>
    </citation>
    <scope>NUCLEOTIDE SEQUENCE [LARGE SCALE GENOMIC DNA]</scope>
    <source>
        <strain evidence="2 3">KJ1R5</strain>
    </source>
</reference>
<comment type="caution">
    <text evidence="2">The sequence shown here is derived from an EMBL/GenBank/DDBJ whole genome shotgun (WGS) entry which is preliminary data.</text>
</comment>
<dbReference type="RefSeq" id="WP_062653904.1">
    <property type="nucleotide sequence ID" value="NZ_LPUR01000020.1"/>
</dbReference>
<organism evidence="2 3">
    <name type="scientific">Chryseobacterium kwangjuense</name>
    <dbReference type="NCBI Taxonomy" id="267125"/>
    <lineage>
        <taxon>Bacteria</taxon>
        <taxon>Pseudomonadati</taxon>
        <taxon>Bacteroidota</taxon>
        <taxon>Flavobacteriia</taxon>
        <taxon>Flavobacteriales</taxon>
        <taxon>Weeksellaceae</taxon>
        <taxon>Chryseobacterium group</taxon>
        <taxon>Chryseobacterium</taxon>
    </lineage>
</organism>
<proteinExistence type="predicted"/>
<feature type="transmembrane region" description="Helical" evidence="1">
    <location>
        <begin position="177"/>
        <end position="196"/>
    </location>
</feature>
<protein>
    <submittedName>
        <fullName evidence="2">Uncharacterized protein</fullName>
    </submittedName>
</protein>
<keyword evidence="1" id="KW-0472">Membrane</keyword>
<dbReference type="EMBL" id="LPUR01000020">
    <property type="protein sequence ID" value="KXH78726.1"/>
    <property type="molecule type" value="Genomic_DNA"/>
</dbReference>
<dbReference type="OrthoDB" id="1247773at2"/>
<accession>A0A135W1B2</accession>
<feature type="transmembrane region" description="Helical" evidence="1">
    <location>
        <begin position="90"/>
        <end position="109"/>
    </location>
</feature>
<name>A0A135W1B2_9FLAO</name>
<keyword evidence="1" id="KW-0812">Transmembrane</keyword>
<dbReference type="Proteomes" id="UP000070513">
    <property type="component" value="Unassembled WGS sequence"/>
</dbReference>
<keyword evidence="1" id="KW-1133">Transmembrane helix</keyword>